<protein>
    <submittedName>
        <fullName evidence="3">Serine--tRNA synthetase-like protein Slimp</fullName>
    </submittedName>
</protein>
<feature type="domain" description="Aminoacyl-tRNA synthetase class II (G/ P/ S/T)" evidence="2">
    <location>
        <begin position="307"/>
        <end position="459"/>
    </location>
</feature>
<evidence type="ECO:0000259" key="2">
    <source>
        <dbReference type="Pfam" id="PF00587"/>
    </source>
</evidence>
<proteinExistence type="inferred from homology"/>
<dbReference type="Proteomes" id="UP000887116">
    <property type="component" value="Unassembled WGS sequence"/>
</dbReference>
<dbReference type="GO" id="GO:0005524">
    <property type="term" value="F:ATP binding"/>
    <property type="evidence" value="ECO:0007669"/>
    <property type="project" value="InterPro"/>
</dbReference>
<keyword evidence="4" id="KW-1185">Reference proteome</keyword>
<organism evidence="3 4">
    <name type="scientific">Trichonephila clavata</name>
    <name type="common">Joro spider</name>
    <name type="synonym">Nephila clavata</name>
    <dbReference type="NCBI Taxonomy" id="2740835"/>
    <lineage>
        <taxon>Eukaryota</taxon>
        <taxon>Metazoa</taxon>
        <taxon>Ecdysozoa</taxon>
        <taxon>Arthropoda</taxon>
        <taxon>Chelicerata</taxon>
        <taxon>Arachnida</taxon>
        <taxon>Araneae</taxon>
        <taxon>Araneomorphae</taxon>
        <taxon>Entelegynae</taxon>
        <taxon>Araneoidea</taxon>
        <taxon>Nephilidae</taxon>
        <taxon>Trichonephila</taxon>
    </lineage>
</organism>
<dbReference type="InterPro" id="IPR002314">
    <property type="entry name" value="aa-tRNA-synt_IIb"/>
</dbReference>
<reference evidence="3" key="1">
    <citation type="submission" date="2020-07" db="EMBL/GenBank/DDBJ databases">
        <title>Multicomponent nature underlies the extraordinary mechanical properties of spider dragline silk.</title>
        <authorList>
            <person name="Kono N."/>
            <person name="Nakamura H."/>
            <person name="Mori M."/>
            <person name="Yoshida Y."/>
            <person name="Ohtoshi R."/>
            <person name="Malay A.D."/>
            <person name="Moran D.A.P."/>
            <person name="Tomita M."/>
            <person name="Numata K."/>
            <person name="Arakawa K."/>
        </authorList>
    </citation>
    <scope>NUCLEOTIDE SEQUENCE</scope>
</reference>
<accession>A0A8X6M1U0</accession>
<dbReference type="InterPro" id="IPR002317">
    <property type="entry name" value="Ser-tRNA-ligase_type_1"/>
</dbReference>
<dbReference type="Pfam" id="PF00587">
    <property type="entry name" value="tRNA-synt_2b"/>
    <property type="match status" value="1"/>
</dbReference>
<evidence type="ECO:0000256" key="1">
    <source>
        <dbReference type="ARBA" id="ARBA00010728"/>
    </source>
</evidence>
<dbReference type="Gene3D" id="3.30.930.10">
    <property type="entry name" value="Bira Bifunctional Protein, Domain 2"/>
    <property type="match status" value="1"/>
</dbReference>
<dbReference type="PIRSF" id="PIRSF001529">
    <property type="entry name" value="Ser-tRNA-synth_IIa"/>
    <property type="match status" value="1"/>
</dbReference>
<dbReference type="AlphaFoldDB" id="A0A8X6M1U0"/>
<gene>
    <name evidence="3" type="primary">Slimp</name>
    <name evidence="3" type="ORF">TNCT_616791</name>
</gene>
<dbReference type="EMBL" id="BMAO01019079">
    <property type="protein sequence ID" value="GFR28179.1"/>
    <property type="molecule type" value="Genomic_DNA"/>
</dbReference>
<dbReference type="InterPro" id="IPR010978">
    <property type="entry name" value="tRNA-bd_arm"/>
</dbReference>
<dbReference type="InterPro" id="IPR045864">
    <property type="entry name" value="aa-tRNA-synth_II/BPL/LPL"/>
</dbReference>
<dbReference type="SUPFAM" id="SSF55681">
    <property type="entry name" value="Class II aaRS and biotin synthetases"/>
    <property type="match status" value="1"/>
</dbReference>
<dbReference type="OrthoDB" id="24683at2759"/>
<evidence type="ECO:0000313" key="3">
    <source>
        <dbReference type="EMBL" id="GFR28179.1"/>
    </source>
</evidence>
<name>A0A8X6M1U0_TRICU</name>
<evidence type="ECO:0000313" key="4">
    <source>
        <dbReference type="Proteomes" id="UP000887116"/>
    </source>
</evidence>
<comment type="caution">
    <text evidence="3">The sequence shown here is derived from an EMBL/GenBank/DDBJ whole genome shotgun (WGS) entry which is preliminary data.</text>
</comment>
<sequence>MESISVVLCRFHSYRKLLTNLSLWKFYRNNHQLAAATDEARHPGKLSTLFVPGRYGANMYQIVKPVININEIVQNINAIQHSFRSRGISFDIENSIDLLRQFEAERDSYLKFVEKDHEYLTELSNLKSLNDESKYSNLQREHDTFIIELKAAKEKFNHIEELFLSIIAKLPNIIHPCTPLQSDTIEEYITPKEINRTMWSHVEIGKNMSFFKHSKNSSVSYYLTGILSDLELAIQTYFYNKFIENGVTPIACVDFCKSFLLEAVGLDPYSPDQCISLKLKAERGQKLHLVGGASFESFCAYLTNMNVSKHTFPMKYFSLGRCYNAKHRHEKSFDLFSIVQSSNFHYLTLCKDSKNEDEEFESFFNLLISCYSDFKIPFRAINCSAKNLNTTESRRKLLEMWSPAEQMYKPVAHVSQRGDFVSKRLHVTYGVEHVIEGYCHMVEGVAVNIPVLMAFIVENFQKSNVFAIFSGSYKVFPSFYHCPVKLTNPYMQ</sequence>
<dbReference type="PANTHER" id="PTHR11778">
    <property type="entry name" value="SERYL-TRNA SYNTHETASE"/>
    <property type="match status" value="1"/>
</dbReference>
<dbReference type="GO" id="GO:0004828">
    <property type="term" value="F:serine-tRNA ligase activity"/>
    <property type="evidence" value="ECO:0007669"/>
    <property type="project" value="InterPro"/>
</dbReference>
<dbReference type="GO" id="GO:0006434">
    <property type="term" value="P:seryl-tRNA aminoacylation"/>
    <property type="evidence" value="ECO:0007669"/>
    <property type="project" value="InterPro"/>
</dbReference>
<dbReference type="SUPFAM" id="SSF46589">
    <property type="entry name" value="tRNA-binding arm"/>
    <property type="match status" value="1"/>
</dbReference>
<comment type="similarity">
    <text evidence="1">Belongs to the class-II aminoacyl-tRNA synthetase family. Type-1 seryl-tRNA synthetase subfamily.</text>
</comment>